<keyword evidence="5" id="KW-0964">Secreted</keyword>
<feature type="transmembrane region" description="Helical" evidence="16">
    <location>
        <begin position="204"/>
        <end position="231"/>
    </location>
</feature>
<feature type="transmembrane region" description="Helical" evidence="16">
    <location>
        <begin position="90"/>
        <end position="111"/>
    </location>
</feature>
<feature type="compositionally biased region" description="Basic and acidic residues" evidence="15">
    <location>
        <begin position="407"/>
        <end position="430"/>
    </location>
</feature>
<feature type="disulfide bond" evidence="14">
    <location>
        <begin position="48"/>
        <end position="81"/>
    </location>
</feature>
<dbReference type="InterPro" id="IPR008427">
    <property type="entry name" value="Extracellular_membr_CFEM_dom"/>
</dbReference>
<dbReference type="RefSeq" id="XP_016225272.1">
    <property type="nucleotide sequence ID" value="XM_016369484.1"/>
</dbReference>
<feature type="compositionally biased region" description="Polar residues" evidence="15">
    <location>
        <begin position="384"/>
        <end position="406"/>
    </location>
</feature>
<feature type="transmembrane region" description="Helical" evidence="16">
    <location>
        <begin position="174"/>
        <end position="192"/>
    </location>
</feature>
<feature type="disulfide bond" evidence="14">
    <location>
        <begin position="39"/>
        <end position="46"/>
    </location>
</feature>
<evidence type="ECO:0000256" key="1">
    <source>
        <dbReference type="ARBA" id="ARBA00004141"/>
    </source>
</evidence>
<comment type="similarity">
    <text evidence="13">Belongs to the SAT4 family.</text>
</comment>
<evidence type="ECO:0000313" key="20">
    <source>
        <dbReference type="Proteomes" id="UP000054302"/>
    </source>
</evidence>
<dbReference type="SMART" id="SM00747">
    <property type="entry name" value="CFEM"/>
    <property type="match status" value="1"/>
</dbReference>
<dbReference type="EMBL" id="KN847522">
    <property type="protein sequence ID" value="KIV93698.1"/>
    <property type="molecule type" value="Genomic_DNA"/>
</dbReference>
<evidence type="ECO:0000256" key="9">
    <source>
        <dbReference type="ARBA" id="ARBA00022989"/>
    </source>
</evidence>
<evidence type="ECO:0000256" key="11">
    <source>
        <dbReference type="ARBA" id="ARBA00023157"/>
    </source>
</evidence>
<organism evidence="19 20">
    <name type="scientific">Exophiala mesophila</name>
    <name type="common">Black yeast-like fungus</name>
    <dbReference type="NCBI Taxonomy" id="212818"/>
    <lineage>
        <taxon>Eukaryota</taxon>
        <taxon>Fungi</taxon>
        <taxon>Dikarya</taxon>
        <taxon>Ascomycota</taxon>
        <taxon>Pezizomycotina</taxon>
        <taxon>Eurotiomycetes</taxon>
        <taxon>Chaetothyriomycetidae</taxon>
        <taxon>Chaetothyriales</taxon>
        <taxon>Herpotrichiellaceae</taxon>
        <taxon>Exophiala</taxon>
    </lineage>
</organism>
<feature type="transmembrane region" description="Helical" evidence="16">
    <location>
        <begin position="251"/>
        <end position="271"/>
    </location>
</feature>
<evidence type="ECO:0000256" key="3">
    <source>
        <dbReference type="ARBA" id="ARBA00004613"/>
    </source>
</evidence>
<evidence type="ECO:0000256" key="10">
    <source>
        <dbReference type="ARBA" id="ARBA00023136"/>
    </source>
</evidence>
<keyword evidence="14" id="KW-0408">Iron</keyword>
<feature type="transmembrane region" description="Helical" evidence="16">
    <location>
        <begin position="283"/>
        <end position="304"/>
    </location>
</feature>
<keyword evidence="14" id="KW-0349">Heme</keyword>
<dbReference type="InterPro" id="IPR052337">
    <property type="entry name" value="SAT4-like"/>
</dbReference>
<feature type="chain" id="PRO_5002238058" description="CFEM domain-containing protein" evidence="17">
    <location>
        <begin position="20"/>
        <end position="430"/>
    </location>
</feature>
<proteinExistence type="inferred from homology"/>
<keyword evidence="20" id="KW-1185">Reference proteome</keyword>
<dbReference type="Pfam" id="PF05730">
    <property type="entry name" value="CFEM"/>
    <property type="match status" value="1"/>
</dbReference>
<dbReference type="GeneID" id="27322737"/>
<evidence type="ECO:0000256" key="4">
    <source>
        <dbReference type="ARBA" id="ARBA00010031"/>
    </source>
</evidence>
<dbReference type="Proteomes" id="UP000054302">
    <property type="component" value="Unassembled WGS sequence"/>
</dbReference>
<evidence type="ECO:0000256" key="6">
    <source>
        <dbReference type="ARBA" id="ARBA00022622"/>
    </source>
</evidence>
<feature type="compositionally biased region" description="Basic and acidic residues" evidence="15">
    <location>
        <begin position="365"/>
        <end position="380"/>
    </location>
</feature>
<keyword evidence="14" id="KW-0479">Metal-binding</keyword>
<sequence length="430" mass="47736">MNTIWLCLFTLSLWASVRAQSLPSCAATCLGTFLPQSSCDSTDAPCICADVFLMTSVQDCTLSSCSVKDSLTARNFTATFCNEPVRDNTAVTPIVTGVSGALAVVCVVLRIADRLPHLARLQWADLCVVLALILATPMAALEFVMSSDGFGKDIWTIPFDKITRIVKFTWYTEIFYMFVVGFTKAAILLLYYRVFQSERFRKIVIASLILTSAFIISFSFGVIFHCTPISFGWEGWTGEVEGHCINFNAFAWAHAIVNIVFDIFIIVLPIPQLIKLDLGRRKLIHIILMFSVGFFITIVSIVRLTALVQFATTSNPTYDNVPTAYWSVLEAFVSIICCCLPAIRALLRRVFPSCFGSSAIESSTDSERTESERTESERTYRVSKSSMPSTGSQSHKSLSNRVTVESRQGDNDDIELMRSDSGKNQRNGEC</sequence>
<feature type="disulfide bond" evidence="14">
    <location>
        <begin position="25"/>
        <end position="65"/>
    </location>
</feature>
<dbReference type="VEuPathDB" id="FungiDB:PV10_04892"/>
<name>A0A0D2A3W4_EXOME</name>
<evidence type="ECO:0000256" key="14">
    <source>
        <dbReference type="PROSITE-ProRule" id="PRU01356"/>
    </source>
</evidence>
<evidence type="ECO:0000256" key="16">
    <source>
        <dbReference type="SAM" id="Phobius"/>
    </source>
</evidence>
<feature type="disulfide bond" evidence="14">
    <location>
        <begin position="29"/>
        <end position="60"/>
    </location>
</feature>
<feature type="region of interest" description="Disordered" evidence="15">
    <location>
        <begin position="360"/>
        <end position="430"/>
    </location>
</feature>
<reference evidence="19 20" key="1">
    <citation type="submission" date="2015-01" db="EMBL/GenBank/DDBJ databases">
        <title>The Genome Sequence of Exophiala mesophila CBS40295.</title>
        <authorList>
            <consortium name="The Broad Institute Genomics Platform"/>
            <person name="Cuomo C."/>
            <person name="de Hoog S."/>
            <person name="Gorbushina A."/>
            <person name="Stielow B."/>
            <person name="Teixiera M."/>
            <person name="Abouelleil A."/>
            <person name="Chapman S.B."/>
            <person name="Priest M."/>
            <person name="Young S.K."/>
            <person name="Wortman J."/>
            <person name="Nusbaum C."/>
            <person name="Birren B."/>
        </authorList>
    </citation>
    <scope>NUCLEOTIDE SEQUENCE [LARGE SCALE GENOMIC DNA]</scope>
    <source>
        <strain evidence="19 20">CBS 40295</strain>
    </source>
</reference>
<evidence type="ECO:0000256" key="17">
    <source>
        <dbReference type="SAM" id="SignalP"/>
    </source>
</evidence>
<evidence type="ECO:0000256" key="15">
    <source>
        <dbReference type="SAM" id="MobiDB-lite"/>
    </source>
</evidence>
<dbReference type="PROSITE" id="PS52012">
    <property type="entry name" value="CFEM"/>
    <property type="match status" value="1"/>
</dbReference>
<dbReference type="OrthoDB" id="2496787at2759"/>
<evidence type="ECO:0000259" key="18">
    <source>
        <dbReference type="PROSITE" id="PS52012"/>
    </source>
</evidence>
<evidence type="ECO:0000256" key="12">
    <source>
        <dbReference type="ARBA" id="ARBA00023288"/>
    </source>
</evidence>
<protein>
    <recommendedName>
        <fullName evidence="18">CFEM domain-containing protein</fullName>
    </recommendedName>
</protein>
<dbReference type="Pfam" id="PF20684">
    <property type="entry name" value="Fung_rhodopsin"/>
    <property type="match status" value="1"/>
</dbReference>
<evidence type="ECO:0000256" key="7">
    <source>
        <dbReference type="ARBA" id="ARBA00022692"/>
    </source>
</evidence>
<accession>A0A0D2A3W4</accession>
<comment type="subcellular location">
    <subcellularLocation>
        <location evidence="2">Membrane</location>
        <topology evidence="2">Lipid-anchor</topology>
        <topology evidence="2">GPI-anchor</topology>
    </subcellularLocation>
    <subcellularLocation>
        <location evidence="1">Membrane</location>
        <topology evidence="1">Multi-pass membrane protein</topology>
    </subcellularLocation>
    <subcellularLocation>
        <location evidence="3">Secreted</location>
    </subcellularLocation>
</comment>
<feature type="domain" description="CFEM" evidence="18">
    <location>
        <begin position="1"/>
        <end position="107"/>
    </location>
</feature>
<dbReference type="GO" id="GO:0098552">
    <property type="term" value="C:side of membrane"/>
    <property type="evidence" value="ECO:0007669"/>
    <property type="project" value="UniProtKB-KW"/>
</dbReference>
<keyword evidence="9 16" id="KW-1133">Transmembrane helix</keyword>
<keyword evidence="12" id="KW-0449">Lipoprotein</keyword>
<keyword evidence="10 16" id="KW-0472">Membrane</keyword>
<dbReference type="InterPro" id="IPR049326">
    <property type="entry name" value="Rhodopsin_dom_fungi"/>
</dbReference>
<feature type="binding site" description="axial binding residue" evidence="14">
    <location>
        <position position="43"/>
    </location>
    <ligand>
        <name>heme</name>
        <dbReference type="ChEBI" id="CHEBI:30413"/>
    </ligand>
    <ligandPart>
        <name>Fe</name>
        <dbReference type="ChEBI" id="CHEBI:18248"/>
    </ligandPart>
</feature>
<evidence type="ECO:0000256" key="13">
    <source>
        <dbReference type="ARBA" id="ARBA00038359"/>
    </source>
</evidence>
<evidence type="ECO:0000256" key="5">
    <source>
        <dbReference type="ARBA" id="ARBA00022525"/>
    </source>
</evidence>
<dbReference type="GO" id="GO:0005576">
    <property type="term" value="C:extracellular region"/>
    <property type="evidence" value="ECO:0007669"/>
    <property type="project" value="UniProtKB-SubCell"/>
</dbReference>
<dbReference type="AlphaFoldDB" id="A0A0D2A3W4"/>
<evidence type="ECO:0000313" key="19">
    <source>
        <dbReference type="EMBL" id="KIV93698.1"/>
    </source>
</evidence>
<dbReference type="PANTHER" id="PTHR33048:SF143">
    <property type="entry name" value="EXTRACELLULAR MEMBRANE PROTEIN CFEM DOMAIN-CONTAINING PROTEIN-RELATED"/>
    <property type="match status" value="1"/>
</dbReference>
<keyword evidence="6" id="KW-0336">GPI-anchor</keyword>
<gene>
    <name evidence="19" type="ORF">PV10_04892</name>
</gene>
<keyword evidence="7 16" id="KW-0812">Transmembrane</keyword>
<evidence type="ECO:0000256" key="2">
    <source>
        <dbReference type="ARBA" id="ARBA00004589"/>
    </source>
</evidence>
<dbReference type="PANTHER" id="PTHR33048">
    <property type="entry name" value="PTH11-LIKE INTEGRAL MEMBRANE PROTEIN (AFU_ORTHOLOGUE AFUA_5G11245)"/>
    <property type="match status" value="1"/>
</dbReference>
<feature type="transmembrane region" description="Helical" evidence="16">
    <location>
        <begin position="324"/>
        <end position="343"/>
    </location>
</feature>
<evidence type="ECO:0000256" key="8">
    <source>
        <dbReference type="ARBA" id="ARBA00022729"/>
    </source>
</evidence>
<dbReference type="HOGENOM" id="CLU_028200_6_3_1"/>
<dbReference type="GO" id="GO:0046872">
    <property type="term" value="F:metal ion binding"/>
    <property type="evidence" value="ECO:0007669"/>
    <property type="project" value="UniProtKB-UniRule"/>
</dbReference>
<keyword evidence="6" id="KW-0325">Glycoprotein</keyword>
<feature type="transmembrane region" description="Helical" evidence="16">
    <location>
        <begin position="123"/>
        <end position="145"/>
    </location>
</feature>
<feature type="signal peptide" evidence="17">
    <location>
        <begin position="1"/>
        <end position="19"/>
    </location>
</feature>
<keyword evidence="8 17" id="KW-0732">Signal</keyword>
<comment type="similarity">
    <text evidence="4">Belongs to the RBT5 family.</text>
</comment>
<keyword evidence="11 14" id="KW-1015">Disulfide bond</keyword>
<dbReference type="OMA" id="CICMPAL"/>